<feature type="domain" description="Cytochrome c" evidence="6">
    <location>
        <begin position="189"/>
        <end position="293"/>
    </location>
</feature>
<keyword evidence="8" id="KW-1185">Reference proteome</keyword>
<organism evidence="7 8">
    <name type="scientific">Piscinibacter koreensis</name>
    <dbReference type="NCBI Taxonomy" id="2742824"/>
    <lineage>
        <taxon>Bacteria</taxon>
        <taxon>Pseudomonadati</taxon>
        <taxon>Pseudomonadota</taxon>
        <taxon>Betaproteobacteria</taxon>
        <taxon>Burkholderiales</taxon>
        <taxon>Sphaerotilaceae</taxon>
        <taxon>Piscinibacter</taxon>
    </lineage>
</organism>
<gene>
    <name evidence="7" type="ORF">HQN59_07040</name>
</gene>
<evidence type="ECO:0000313" key="7">
    <source>
        <dbReference type="EMBL" id="NUZ05515.1"/>
    </source>
</evidence>
<feature type="compositionally biased region" description="Low complexity" evidence="5">
    <location>
        <begin position="310"/>
        <end position="321"/>
    </location>
</feature>
<evidence type="ECO:0000256" key="3">
    <source>
        <dbReference type="ARBA" id="ARBA00023004"/>
    </source>
</evidence>
<feature type="region of interest" description="Disordered" evidence="5">
    <location>
        <begin position="294"/>
        <end position="335"/>
    </location>
</feature>
<dbReference type="SUPFAM" id="SSF46626">
    <property type="entry name" value="Cytochrome c"/>
    <property type="match status" value="2"/>
</dbReference>
<reference evidence="7 8" key="1">
    <citation type="submission" date="2020-06" db="EMBL/GenBank/DDBJ databases">
        <title>Schlegella sp. ID0723 isolated from air conditioner.</title>
        <authorList>
            <person name="Kim D.Y."/>
            <person name="Kim D.-U."/>
        </authorList>
    </citation>
    <scope>NUCLEOTIDE SEQUENCE [LARGE SCALE GENOMIC DNA]</scope>
    <source>
        <strain evidence="7 8">ID0723</strain>
    </source>
</reference>
<dbReference type="InterPro" id="IPR051459">
    <property type="entry name" value="Cytochrome_c-type_DH"/>
</dbReference>
<keyword evidence="3 4" id="KW-0408">Iron</keyword>
<dbReference type="RefSeq" id="WP_176067551.1">
    <property type="nucleotide sequence ID" value="NZ_JABWMJ010000003.1"/>
</dbReference>
<dbReference type="Proteomes" id="UP000529637">
    <property type="component" value="Unassembled WGS sequence"/>
</dbReference>
<accession>A0A7Y6NLS3</accession>
<dbReference type="GO" id="GO:0009055">
    <property type="term" value="F:electron transfer activity"/>
    <property type="evidence" value="ECO:0007669"/>
    <property type="project" value="InterPro"/>
</dbReference>
<dbReference type="InterPro" id="IPR009056">
    <property type="entry name" value="Cyt_c-like_dom"/>
</dbReference>
<protein>
    <submittedName>
        <fullName evidence="7">Cytochrome c</fullName>
    </submittedName>
</protein>
<dbReference type="EMBL" id="JABWMJ010000003">
    <property type="protein sequence ID" value="NUZ05515.1"/>
    <property type="molecule type" value="Genomic_DNA"/>
</dbReference>
<feature type="domain" description="Cytochrome c" evidence="6">
    <location>
        <begin position="52"/>
        <end position="150"/>
    </location>
</feature>
<sequence length="351" mass="36229">MNTWVRRGAIGVLSLLALATLVVGIALQRGERKLARRIDVPAQPVAFYDDRAALERGAYLFRSRGCADCHGSDGAGRVVVQDANGLFVRAPNITRGARTVAGYGAADWDRAIRHGVKPDGRPLLIMPSEDYNRLTDADLGALVAHVRHLPSAPGAAAELRLPLPVKALYGFGVVRDAAEKIDHTLAPAQPVAEGVTVAHGRYVANSCVGCHGPELLGGKIPGAPPDWPAAARLAPGEGSVMPRYPTADAFAAMLKTGKRPDGSAVSPVMPFASLREMNDVDVRALHLYLSSGAGTQASSRAPGKSGGTLPALTGAAEHGAAAPPPRPEAKPSADALPAAAATAFVLASGKS</sequence>
<evidence type="ECO:0000313" key="8">
    <source>
        <dbReference type="Proteomes" id="UP000529637"/>
    </source>
</evidence>
<evidence type="ECO:0000259" key="6">
    <source>
        <dbReference type="PROSITE" id="PS51007"/>
    </source>
</evidence>
<dbReference type="GO" id="GO:0020037">
    <property type="term" value="F:heme binding"/>
    <property type="evidence" value="ECO:0007669"/>
    <property type="project" value="InterPro"/>
</dbReference>
<dbReference type="Pfam" id="PF13442">
    <property type="entry name" value="Cytochrome_CBB3"/>
    <property type="match status" value="1"/>
</dbReference>
<keyword evidence="2 4" id="KW-0479">Metal-binding</keyword>
<evidence type="ECO:0000256" key="1">
    <source>
        <dbReference type="ARBA" id="ARBA00022617"/>
    </source>
</evidence>
<dbReference type="PANTHER" id="PTHR35008:SF4">
    <property type="entry name" value="BLL4482 PROTEIN"/>
    <property type="match status" value="1"/>
</dbReference>
<dbReference type="AlphaFoldDB" id="A0A7Y6NLS3"/>
<evidence type="ECO:0000256" key="5">
    <source>
        <dbReference type="SAM" id="MobiDB-lite"/>
    </source>
</evidence>
<dbReference type="InterPro" id="IPR036909">
    <property type="entry name" value="Cyt_c-like_dom_sf"/>
</dbReference>
<dbReference type="GO" id="GO:0046872">
    <property type="term" value="F:metal ion binding"/>
    <property type="evidence" value="ECO:0007669"/>
    <property type="project" value="UniProtKB-KW"/>
</dbReference>
<evidence type="ECO:0000256" key="4">
    <source>
        <dbReference type="PROSITE-ProRule" id="PRU00433"/>
    </source>
</evidence>
<dbReference type="PROSITE" id="PS51007">
    <property type="entry name" value="CYTC"/>
    <property type="match status" value="2"/>
</dbReference>
<comment type="caution">
    <text evidence="7">The sequence shown here is derived from an EMBL/GenBank/DDBJ whole genome shotgun (WGS) entry which is preliminary data.</text>
</comment>
<evidence type="ECO:0000256" key="2">
    <source>
        <dbReference type="ARBA" id="ARBA00022723"/>
    </source>
</evidence>
<dbReference type="PANTHER" id="PTHR35008">
    <property type="entry name" value="BLL4482 PROTEIN-RELATED"/>
    <property type="match status" value="1"/>
</dbReference>
<proteinExistence type="predicted"/>
<dbReference type="Gene3D" id="1.10.760.10">
    <property type="entry name" value="Cytochrome c-like domain"/>
    <property type="match status" value="2"/>
</dbReference>
<keyword evidence="1 4" id="KW-0349">Heme</keyword>
<name>A0A7Y6NLS3_9BURK</name>